<keyword evidence="6" id="KW-1185">Reference proteome</keyword>
<dbReference type="CDD" id="cd07377">
    <property type="entry name" value="WHTH_GntR"/>
    <property type="match status" value="1"/>
</dbReference>
<evidence type="ECO:0000256" key="2">
    <source>
        <dbReference type="ARBA" id="ARBA00023125"/>
    </source>
</evidence>
<dbReference type="PRINTS" id="PR00033">
    <property type="entry name" value="HTHASNC"/>
</dbReference>
<comment type="caution">
    <text evidence="5">The sequence shown here is derived from an EMBL/GenBank/DDBJ whole genome shotgun (WGS) entry which is preliminary data.</text>
</comment>
<dbReference type="SUPFAM" id="SSF48008">
    <property type="entry name" value="GntR ligand-binding domain-like"/>
    <property type="match status" value="1"/>
</dbReference>
<dbReference type="InterPro" id="IPR008920">
    <property type="entry name" value="TF_FadR/GntR_C"/>
</dbReference>
<dbReference type="SMART" id="SM00895">
    <property type="entry name" value="FCD"/>
    <property type="match status" value="1"/>
</dbReference>
<dbReference type="InterPro" id="IPR011711">
    <property type="entry name" value="GntR_C"/>
</dbReference>
<name>A0ABN1UD26_9ACTN</name>
<dbReference type="InterPro" id="IPR036388">
    <property type="entry name" value="WH-like_DNA-bd_sf"/>
</dbReference>
<proteinExistence type="predicted"/>
<evidence type="ECO:0000313" key="6">
    <source>
        <dbReference type="Proteomes" id="UP001499979"/>
    </source>
</evidence>
<dbReference type="EMBL" id="BAAAJE010000006">
    <property type="protein sequence ID" value="GAA1138998.1"/>
    <property type="molecule type" value="Genomic_DNA"/>
</dbReference>
<dbReference type="InterPro" id="IPR000524">
    <property type="entry name" value="Tscrpt_reg_HTH_GntR"/>
</dbReference>
<dbReference type="PANTHER" id="PTHR43537">
    <property type="entry name" value="TRANSCRIPTIONAL REGULATOR, GNTR FAMILY"/>
    <property type="match status" value="1"/>
</dbReference>
<dbReference type="SMART" id="SM00345">
    <property type="entry name" value="HTH_GNTR"/>
    <property type="match status" value="1"/>
</dbReference>
<accession>A0ABN1UD26</accession>
<dbReference type="PANTHER" id="PTHR43537:SF45">
    <property type="entry name" value="GNTR FAMILY REGULATORY PROTEIN"/>
    <property type="match status" value="1"/>
</dbReference>
<dbReference type="InterPro" id="IPR036390">
    <property type="entry name" value="WH_DNA-bd_sf"/>
</dbReference>
<evidence type="ECO:0000256" key="1">
    <source>
        <dbReference type="ARBA" id="ARBA00023015"/>
    </source>
</evidence>
<feature type="domain" description="HTH gntR-type" evidence="4">
    <location>
        <begin position="14"/>
        <end position="81"/>
    </location>
</feature>
<dbReference type="PROSITE" id="PS50949">
    <property type="entry name" value="HTH_GNTR"/>
    <property type="match status" value="1"/>
</dbReference>
<keyword evidence="3" id="KW-0804">Transcription</keyword>
<protein>
    <submittedName>
        <fullName evidence="5">GntR family transcriptional regulator</fullName>
    </submittedName>
</protein>
<evidence type="ECO:0000259" key="4">
    <source>
        <dbReference type="PROSITE" id="PS50949"/>
    </source>
</evidence>
<evidence type="ECO:0000256" key="3">
    <source>
        <dbReference type="ARBA" id="ARBA00023163"/>
    </source>
</evidence>
<gene>
    <name evidence="5" type="ORF">GCM10009606_18380</name>
</gene>
<dbReference type="Pfam" id="PF00392">
    <property type="entry name" value="GntR"/>
    <property type="match status" value="1"/>
</dbReference>
<keyword evidence="1" id="KW-0805">Transcription regulation</keyword>
<dbReference type="PRINTS" id="PR00035">
    <property type="entry name" value="HTHGNTR"/>
</dbReference>
<sequence length="216" mass="23802">MPAHGVDPRVPAYASKTDVVCALLREMIIGGEVRPGEPLRQRELAERFGVSQTPVREALRRLESEGLVVNDPHRGATVNESEQGAVEDQGQVRAVLEALGARLAARNMTPELVTQLREMNAVMEHMAEGDPAYPAANRAFHFKVYEIAGSPLLLSLMRLLWQSLLLGPMATRPHRESWRQHEQLVDALALRDGDLAAQLMREHILGVSADSAVKPV</sequence>
<evidence type="ECO:0000313" key="5">
    <source>
        <dbReference type="EMBL" id="GAA1138998.1"/>
    </source>
</evidence>
<reference evidence="5 6" key="1">
    <citation type="journal article" date="2019" name="Int. J. Syst. Evol. Microbiol.">
        <title>The Global Catalogue of Microorganisms (GCM) 10K type strain sequencing project: providing services to taxonomists for standard genome sequencing and annotation.</title>
        <authorList>
            <consortium name="The Broad Institute Genomics Platform"/>
            <consortium name="The Broad Institute Genome Sequencing Center for Infectious Disease"/>
            <person name="Wu L."/>
            <person name="Ma J."/>
        </authorList>
    </citation>
    <scope>NUCLEOTIDE SEQUENCE [LARGE SCALE GENOMIC DNA]</scope>
    <source>
        <strain evidence="5 6">JCM 11813</strain>
    </source>
</reference>
<dbReference type="Gene3D" id="1.20.120.530">
    <property type="entry name" value="GntR ligand-binding domain-like"/>
    <property type="match status" value="1"/>
</dbReference>
<dbReference type="InterPro" id="IPR000485">
    <property type="entry name" value="AsnC-type_HTH_dom"/>
</dbReference>
<organism evidence="5 6">
    <name type="scientific">Nocardioides aquiterrae</name>
    <dbReference type="NCBI Taxonomy" id="203799"/>
    <lineage>
        <taxon>Bacteria</taxon>
        <taxon>Bacillati</taxon>
        <taxon>Actinomycetota</taxon>
        <taxon>Actinomycetes</taxon>
        <taxon>Propionibacteriales</taxon>
        <taxon>Nocardioidaceae</taxon>
        <taxon>Nocardioides</taxon>
    </lineage>
</organism>
<dbReference type="Gene3D" id="1.10.10.10">
    <property type="entry name" value="Winged helix-like DNA-binding domain superfamily/Winged helix DNA-binding domain"/>
    <property type="match status" value="1"/>
</dbReference>
<keyword evidence="2" id="KW-0238">DNA-binding</keyword>
<dbReference type="Pfam" id="PF07729">
    <property type="entry name" value="FCD"/>
    <property type="match status" value="1"/>
</dbReference>
<dbReference type="Proteomes" id="UP001499979">
    <property type="component" value="Unassembled WGS sequence"/>
</dbReference>
<dbReference type="SUPFAM" id="SSF46785">
    <property type="entry name" value="Winged helix' DNA-binding domain"/>
    <property type="match status" value="1"/>
</dbReference>